<comment type="caution">
    <text evidence="1">The sequence shown here is derived from an EMBL/GenBank/DDBJ whole genome shotgun (WGS) entry which is preliminary data.</text>
</comment>
<name>A0ACB7ZXL1_9AGAM</name>
<keyword evidence="2" id="KW-1185">Reference proteome</keyword>
<dbReference type="Proteomes" id="UP000790377">
    <property type="component" value="Unassembled WGS sequence"/>
</dbReference>
<organism evidence="1 2">
    <name type="scientific">Hygrophoropsis aurantiaca</name>
    <dbReference type="NCBI Taxonomy" id="72124"/>
    <lineage>
        <taxon>Eukaryota</taxon>
        <taxon>Fungi</taxon>
        <taxon>Dikarya</taxon>
        <taxon>Basidiomycota</taxon>
        <taxon>Agaricomycotina</taxon>
        <taxon>Agaricomycetes</taxon>
        <taxon>Agaricomycetidae</taxon>
        <taxon>Boletales</taxon>
        <taxon>Coniophorineae</taxon>
        <taxon>Hygrophoropsidaceae</taxon>
        <taxon>Hygrophoropsis</taxon>
    </lineage>
</organism>
<protein>
    <submittedName>
        <fullName evidence="1">Glycoprotease family-domain-containing protein</fullName>
    </submittedName>
</protein>
<gene>
    <name evidence="1" type="ORF">BJ138DRAFT_1072739</name>
</gene>
<reference evidence="1" key="1">
    <citation type="journal article" date="2021" name="New Phytol.">
        <title>Evolutionary innovations through gain and loss of genes in the ectomycorrhizal Boletales.</title>
        <authorList>
            <person name="Wu G."/>
            <person name="Miyauchi S."/>
            <person name="Morin E."/>
            <person name="Kuo A."/>
            <person name="Drula E."/>
            <person name="Varga T."/>
            <person name="Kohler A."/>
            <person name="Feng B."/>
            <person name="Cao Y."/>
            <person name="Lipzen A."/>
            <person name="Daum C."/>
            <person name="Hundley H."/>
            <person name="Pangilinan J."/>
            <person name="Johnson J."/>
            <person name="Barry K."/>
            <person name="LaButti K."/>
            <person name="Ng V."/>
            <person name="Ahrendt S."/>
            <person name="Min B."/>
            <person name="Choi I.G."/>
            <person name="Park H."/>
            <person name="Plett J.M."/>
            <person name="Magnuson J."/>
            <person name="Spatafora J.W."/>
            <person name="Nagy L.G."/>
            <person name="Henrissat B."/>
            <person name="Grigoriev I.V."/>
            <person name="Yang Z.L."/>
            <person name="Xu J."/>
            <person name="Martin F.M."/>
        </authorList>
    </citation>
    <scope>NUCLEOTIDE SEQUENCE</scope>
    <source>
        <strain evidence="1">ATCC 28755</strain>
    </source>
</reference>
<dbReference type="EMBL" id="MU268188">
    <property type="protein sequence ID" value="KAH7905452.1"/>
    <property type="molecule type" value="Genomic_DNA"/>
</dbReference>
<evidence type="ECO:0000313" key="2">
    <source>
        <dbReference type="Proteomes" id="UP000790377"/>
    </source>
</evidence>
<proteinExistence type="predicted"/>
<evidence type="ECO:0000313" key="1">
    <source>
        <dbReference type="EMBL" id="KAH7905452.1"/>
    </source>
</evidence>
<accession>A0ACB7ZXL1</accession>
<sequence>MLRLGSRILVLSQLSSKSCPKNLQVFAFSQINLSRRQRNPLSTRPFTVLAFESSADDTCVAVVNSSRQILSNIVVKQHNLHEGFGGIHPSVAIEAHQRNLPGAVRQALDGARIDVNNVDGIAFTRGPGIGGCLSVSSNAAKSLAAALNKPLVGVHHMQAHALTPLLTTPIPNLPRFPFLTLLISGGHTLLLLATSHTEFRILATTADASIGRAFDKAARLLGLSWGKRGPGAALEDFCREDDVLDPADLPQIPSFPVPMPGRLAFSFACLHSSVERYIASSSPDISRAHKVAIAREFQDAAARQLCAKLVLGLEKSALRGIKIQDVVVSGGVASNFYIRTRLRECLDKYSPDEPIALLFPPLELCTDNAAMIAWASMHRFLTGDHDDPTIDLRAKWSIESLPAVQSGSTSYKNSP</sequence>